<gene>
    <name evidence="4" type="ORF">SAMN05660453_0777</name>
</gene>
<dbReference type="PANTHER" id="PTHR43479">
    <property type="entry name" value="ACREF/ENVCD OPERON REPRESSOR-RELATED"/>
    <property type="match status" value="1"/>
</dbReference>
<reference evidence="5" key="1">
    <citation type="submission" date="2016-10" db="EMBL/GenBank/DDBJ databases">
        <authorList>
            <person name="Varghese N."/>
            <person name="Submissions S."/>
        </authorList>
    </citation>
    <scope>NUCLEOTIDE SEQUENCE [LARGE SCALE GENOMIC DNA]</scope>
    <source>
        <strain evidence="5">DSM 19113</strain>
    </source>
</reference>
<dbReference type="PANTHER" id="PTHR43479:SF7">
    <property type="entry name" value="TETR-FAMILY TRANSCRIPTIONAL REGULATOR"/>
    <property type="match status" value="1"/>
</dbReference>
<feature type="domain" description="HTH tetR-type" evidence="3">
    <location>
        <begin position="10"/>
        <end position="70"/>
    </location>
</feature>
<keyword evidence="1 2" id="KW-0238">DNA-binding</keyword>
<dbReference type="Pfam" id="PF00440">
    <property type="entry name" value="TetR_N"/>
    <property type="match status" value="1"/>
</dbReference>
<evidence type="ECO:0000256" key="2">
    <source>
        <dbReference type="PROSITE-ProRule" id="PRU00335"/>
    </source>
</evidence>
<dbReference type="GO" id="GO:0003677">
    <property type="term" value="F:DNA binding"/>
    <property type="evidence" value="ECO:0007669"/>
    <property type="project" value="UniProtKB-UniRule"/>
</dbReference>
<organism evidence="4 5">
    <name type="scientific">Fructobacillus durionis</name>
    <dbReference type="NCBI Taxonomy" id="283737"/>
    <lineage>
        <taxon>Bacteria</taxon>
        <taxon>Bacillati</taxon>
        <taxon>Bacillota</taxon>
        <taxon>Bacilli</taxon>
        <taxon>Lactobacillales</taxon>
        <taxon>Lactobacillaceae</taxon>
        <taxon>Fructobacillus</taxon>
    </lineage>
</organism>
<feature type="DNA-binding region" description="H-T-H motif" evidence="2">
    <location>
        <begin position="33"/>
        <end position="52"/>
    </location>
</feature>
<protein>
    <submittedName>
        <fullName evidence="4">Transcriptional regulator, TetR family</fullName>
    </submittedName>
</protein>
<proteinExistence type="predicted"/>
<evidence type="ECO:0000313" key="5">
    <source>
        <dbReference type="Proteomes" id="UP000199376"/>
    </source>
</evidence>
<dbReference type="OrthoDB" id="9810250at2"/>
<dbReference type="Pfam" id="PF14278">
    <property type="entry name" value="TetR_C_8"/>
    <property type="match status" value="1"/>
</dbReference>
<evidence type="ECO:0000256" key="1">
    <source>
        <dbReference type="ARBA" id="ARBA00023125"/>
    </source>
</evidence>
<dbReference type="Gene3D" id="1.10.357.10">
    <property type="entry name" value="Tetracycline Repressor, domain 2"/>
    <property type="match status" value="1"/>
</dbReference>
<dbReference type="InterPro" id="IPR039532">
    <property type="entry name" value="TetR_C_Firmicutes"/>
</dbReference>
<sequence>MTNKKDMRFSKADQAIQDSFLDLLKKNDFSKISVKMIIDEAGINRSTFYAHYLDKYDLMDKMQDELLDNLINGLPDVDWSTRGPLVEQFQQRSIHIVQNINQHRELVALMLSDNAGHTFESHLQERGMETFSSAIDDEHLAIPRDYAMVLLTSSVSTMLTTWVKKDFAESTEEFTNIIKEVMPKVVVQLIK</sequence>
<dbReference type="InterPro" id="IPR009057">
    <property type="entry name" value="Homeodomain-like_sf"/>
</dbReference>
<accession>A0A1I1FQN7</accession>
<keyword evidence="5" id="KW-1185">Reference proteome</keyword>
<dbReference type="Proteomes" id="UP000199376">
    <property type="component" value="Unassembled WGS sequence"/>
</dbReference>
<evidence type="ECO:0000313" key="4">
    <source>
        <dbReference type="EMBL" id="SFB99300.1"/>
    </source>
</evidence>
<evidence type="ECO:0000259" key="3">
    <source>
        <dbReference type="PROSITE" id="PS50977"/>
    </source>
</evidence>
<name>A0A1I1FQN7_9LACO</name>
<dbReference type="EMBL" id="FOLI01000003">
    <property type="protein sequence ID" value="SFB99300.1"/>
    <property type="molecule type" value="Genomic_DNA"/>
</dbReference>
<dbReference type="RefSeq" id="WP_091502256.1">
    <property type="nucleotide sequence ID" value="NZ_FOLI01000003.1"/>
</dbReference>
<dbReference type="AlphaFoldDB" id="A0A1I1FQN7"/>
<dbReference type="SUPFAM" id="SSF46689">
    <property type="entry name" value="Homeodomain-like"/>
    <property type="match status" value="1"/>
</dbReference>
<dbReference type="PROSITE" id="PS50977">
    <property type="entry name" value="HTH_TETR_2"/>
    <property type="match status" value="1"/>
</dbReference>
<dbReference type="STRING" id="283737.SAMN05660453_0777"/>
<dbReference type="InterPro" id="IPR001647">
    <property type="entry name" value="HTH_TetR"/>
</dbReference>
<dbReference type="InterPro" id="IPR050624">
    <property type="entry name" value="HTH-type_Tx_Regulator"/>
</dbReference>